<dbReference type="OrthoDB" id="2935237at2759"/>
<evidence type="ECO:0000313" key="1">
    <source>
        <dbReference type="EMBL" id="TFL04960.1"/>
    </source>
</evidence>
<dbReference type="Proteomes" id="UP000305067">
    <property type="component" value="Unassembled WGS sequence"/>
</dbReference>
<gene>
    <name evidence="1" type="ORF">BDV98DRAFT_601408</name>
</gene>
<organism evidence="1 2">
    <name type="scientific">Pterulicium gracile</name>
    <dbReference type="NCBI Taxonomy" id="1884261"/>
    <lineage>
        <taxon>Eukaryota</taxon>
        <taxon>Fungi</taxon>
        <taxon>Dikarya</taxon>
        <taxon>Basidiomycota</taxon>
        <taxon>Agaricomycotina</taxon>
        <taxon>Agaricomycetes</taxon>
        <taxon>Agaricomycetidae</taxon>
        <taxon>Agaricales</taxon>
        <taxon>Pleurotineae</taxon>
        <taxon>Pterulaceae</taxon>
        <taxon>Pterulicium</taxon>
    </lineage>
</organism>
<reference evidence="1 2" key="1">
    <citation type="journal article" date="2019" name="Nat. Ecol. Evol.">
        <title>Megaphylogeny resolves global patterns of mushroom evolution.</title>
        <authorList>
            <person name="Varga T."/>
            <person name="Krizsan K."/>
            <person name="Foldi C."/>
            <person name="Dima B."/>
            <person name="Sanchez-Garcia M."/>
            <person name="Sanchez-Ramirez S."/>
            <person name="Szollosi G.J."/>
            <person name="Szarkandi J.G."/>
            <person name="Papp V."/>
            <person name="Albert L."/>
            <person name="Andreopoulos W."/>
            <person name="Angelini C."/>
            <person name="Antonin V."/>
            <person name="Barry K.W."/>
            <person name="Bougher N.L."/>
            <person name="Buchanan P."/>
            <person name="Buyck B."/>
            <person name="Bense V."/>
            <person name="Catcheside P."/>
            <person name="Chovatia M."/>
            <person name="Cooper J."/>
            <person name="Damon W."/>
            <person name="Desjardin D."/>
            <person name="Finy P."/>
            <person name="Geml J."/>
            <person name="Haridas S."/>
            <person name="Hughes K."/>
            <person name="Justo A."/>
            <person name="Karasinski D."/>
            <person name="Kautmanova I."/>
            <person name="Kiss B."/>
            <person name="Kocsube S."/>
            <person name="Kotiranta H."/>
            <person name="LaButti K.M."/>
            <person name="Lechner B.E."/>
            <person name="Liimatainen K."/>
            <person name="Lipzen A."/>
            <person name="Lukacs Z."/>
            <person name="Mihaltcheva S."/>
            <person name="Morgado L.N."/>
            <person name="Niskanen T."/>
            <person name="Noordeloos M.E."/>
            <person name="Ohm R.A."/>
            <person name="Ortiz-Santana B."/>
            <person name="Ovrebo C."/>
            <person name="Racz N."/>
            <person name="Riley R."/>
            <person name="Savchenko A."/>
            <person name="Shiryaev A."/>
            <person name="Soop K."/>
            <person name="Spirin V."/>
            <person name="Szebenyi C."/>
            <person name="Tomsovsky M."/>
            <person name="Tulloss R.E."/>
            <person name="Uehling J."/>
            <person name="Grigoriev I.V."/>
            <person name="Vagvolgyi C."/>
            <person name="Papp T."/>
            <person name="Martin F.M."/>
            <person name="Miettinen O."/>
            <person name="Hibbett D.S."/>
            <person name="Nagy L.G."/>
        </authorList>
    </citation>
    <scope>NUCLEOTIDE SEQUENCE [LARGE SCALE GENOMIC DNA]</scope>
    <source>
        <strain evidence="1 2">CBS 309.79</strain>
    </source>
</reference>
<evidence type="ECO:0000313" key="2">
    <source>
        <dbReference type="Proteomes" id="UP000305067"/>
    </source>
</evidence>
<accession>A0A5C3QVY8</accession>
<dbReference type="AlphaFoldDB" id="A0A5C3QVY8"/>
<protein>
    <submittedName>
        <fullName evidence="1">Uncharacterized protein</fullName>
    </submittedName>
</protein>
<proteinExistence type="predicted"/>
<keyword evidence="2" id="KW-1185">Reference proteome</keyword>
<sequence>MTTDTAQHSSENTLVSILCKEPWSGDSINDMSNYTINEALLTDDAFLPKSYIVSLEKGRFITAFDQLGEPRRLEYTPEYALRLTFDRSPYPPREEWRRPEGAPDAMKFWEWREFCGGKL</sequence>
<dbReference type="EMBL" id="ML178817">
    <property type="protein sequence ID" value="TFL04960.1"/>
    <property type="molecule type" value="Genomic_DNA"/>
</dbReference>
<name>A0A5C3QVY8_9AGAR</name>